<comment type="caution">
    <text evidence="3">The sequence shown here is derived from an EMBL/GenBank/DDBJ whole genome shotgun (WGS) entry which is preliminary data.</text>
</comment>
<organism evidence="3 4">
    <name type="scientific">Handroanthus impetiginosus</name>
    <dbReference type="NCBI Taxonomy" id="429701"/>
    <lineage>
        <taxon>Eukaryota</taxon>
        <taxon>Viridiplantae</taxon>
        <taxon>Streptophyta</taxon>
        <taxon>Embryophyta</taxon>
        <taxon>Tracheophyta</taxon>
        <taxon>Spermatophyta</taxon>
        <taxon>Magnoliopsida</taxon>
        <taxon>eudicotyledons</taxon>
        <taxon>Gunneridae</taxon>
        <taxon>Pentapetalae</taxon>
        <taxon>asterids</taxon>
        <taxon>lamiids</taxon>
        <taxon>Lamiales</taxon>
        <taxon>Bignoniaceae</taxon>
        <taxon>Crescentiina</taxon>
        <taxon>Tabebuia alliance</taxon>
        <taxon>Handroanthus</taxon>
    </lineage>
</organism>
<keyword evidence="2" id="KW-0732">Signal</keyword>
<name>A0A2G9I8W3_9LAMI</name>
<keyword evidence="1" id="KW-0812">Transmembrane</keyword>
<feature type="transmembrane region" description="Helical" evidence="1">
    <location>
        <begin position="80"/>
        <end position="100"/>
    </location>
</feature>
<dbReference type="Proteomes" id="UP000231279">
    <property type="component" value="Unassembled WGS sequence"/>
</dbReference>
<dbReference type="AlphaFoldDB" id="A0A2G9I8W3"/>
<sequence length="102" mass="11744">MRVYKLKSFLLHILSITMLLFEKFPPDFLLGKGNRMSYSKTISVVIDILSWVHGGRGSEEGFTMLRDSSLFKTLTLYKPVYLFMISVLYLHLSTFSSLLVKS</sequence>
<accession>A0A2G9I8W3</accession>
<keyword evidence="1" id="KW-1133">Transmembrane helix</keyword>
<dbReference type="EMBL" id="NKXS01000135">
    <property type="protein sequence ID" value="PIN26191.1"/>
    <property type="molecule type" value="Genomic_DNA"/>
</dbReference>
<reference evidence="4" key="1">
    <citation type="journal article" date="2018" name="Gigascience">
        <title>Genome assembly of the Pink Ipe (Handroanthus impetiginosus, Bignoniaceae), a highly valued, ecologically keystone Neotropical timber forest tree.</title>
        <authorList>
            <person name="Silva-Junior O.B."/>
            <person name="Grattapaglia D."/>
            <person name="Novaes E."/>
            <person name="Collevatti R.G."/>
        </authorList>
    </citation>
    <scope>NUCLEOTIDE SEQUENCE [LARGE SCALE GENOMIC DNA]</scope>
    <source>
        <strain evidence="4">cv. UFG-1</strain>
    </source>
</reference>
<evidence type="ECO:0000313" key="3">
    <source>
        <dbReference type="EMBL" id="PIN26191.1"/>
    </source>
</evidence>
<gene>
    <name evidence="3" type="ORF">CDL12_01070</name>
</gene>
<proteinExistence type="predicted"/>
<feature type="signal peptide" evidence="2">
    <location>
        <begin position="1"/>
        <end position="21"/>
    </location>
</feature>
<evidence type="ECO:0000256" key="2">
    <source>
        <dbReference type="SAM" id="SignalP"/>
    </source>
</evidence>
<feature type="chain" id="PRO_5013769086" evidence="2">
    <location>
        <begin position="22"/>
        <end position="102"/>
    </location>
</feature>
<evidence type="ECO:0000256" key="1">
    <source>
        <dbReference type="SAM" id="Phobius"/>
    </source>
</evidence>
<keyword evidence="1" id="KW-0472">Membrane</keyword>
<keyword evidence="4" id="KW-1185">Reference proteome</keyword>
<protein>
    <submittedName>
        <fullName evidence="3">Uncharacterized protein</fullName>
    </submittedName>
</protein>
<evidence type="ECO:0000313" key="4">
    <source>
        <dbReference type="Proteomes" id="UP000231279"/>
    </source>
</evidence>